<gene>
    <name evidence="6" type="ORF">V565_024800</name>
</gene>
<dbReference type="HAMAP" id="MF_03044">
    <property type="entry name" value="BMT2"/>
    <property type="match status" value="1"/>
</dbReference>
<dbReference type="OrthoDB" id="5954793at2759"/>
<name>A0A074S3Q5_9AGAM</name>
<keyword evidence="4" id="KW-0539">Nucleus</keyword>
<dbReference type="EMBL" id="AZST01000045">
    <property type="protein sequence ID" value="KEP53884.1"/>
    <property type="molecule type" value="Genomic_DNA"/>
</dbReference>
<comment type="function">
    <text evidence="4">S-adenosyl-L-methionine-dependent methyltransferase that specifically methylates the N(1) position of an adenine present in helix 65 in 25S rRNA.</text>
</comment>
<dbReference type="PANTHER" id="PTHR21008:SF1">
    <property type="entry name" value="25S RRNA (ADENINE(2142)-N(1))-METHYLTRANSFERASE"/>
    <property type="match status" value="1"/>
</dbReference>
<keyword evidence="3 4" id="KW-0949">S-adenosyl-L-methionine</keyword>
<feature type="binding site" evidence="4">
    <location>
        <position position="143"/>
    </location>
    <ligand>
        <name>S-adenosyl-L-methionine</name>
        <dbReference type="ChEBI" id="CHEBI:59789"/>
    </ligand>
</feature>
<dbReference type="GO" id="GO:0016433">
    <property type="term" value="F:rRNA (adenine) methyltransferase activity"/>
    <property type="evidence" value="ECO:0007669"/>
    <property type="project" value="UniProtKB-UniRule"/>
</dbReference>
<dbReference type="SUPFAM" id="SSF53335">
    <property type="entry name" value="S-adenosyl-L-methionine-dependent methyltransferases"/>
    <property type="match status" value="1"/>
</dbReference>
<dbReference type="AlphaFoldDB" id="A0A074S3Q5"/>
<comment type="caution">
    <text evidence="6">The sequence shown here is derived from an EMBL/GenBank/DDBJ whole genome shotgun (WGS) entry which is preliminary data.</text>
</comment>
<keyword evidence="7" id="KW-1185">Reference proteome</keyword>
<dbReference type="Pfam" id="PF11968">
    <property type="entry name" value="Bmt2"/>
    <property type="match status" value="1"/>
</dbReference>
<evidence type="ECO:0000313" key="6">
    <source>
        <dbReference type="EMBL" id="KEP53884.1"/>
    </source>
</evidence>
<organism evidence="6 7">
    <name type="scientific">Rhizoctonia solani 123E</name>
    <dbReference type="NCBI Taxonomy" id="1423351"/>
    <lineage>
        <taxon>Eukaryota</taxon>
        <taxon>Fungi</taxon>
        <taxon>Dikarya</taxon>
        <taxon>Basidiomycota</taxon>
        <taxon>Agaricomycotina</taxon>
        <taxon>Agaricomycetes</taxon>
        <taxon>Cantharellales</taxon>
        <taxon>Ceratobasidiaceae</taxon>
        <taxon>Rhizoctonia</taxon>
    </lineage>
</organism>
<reference evidence="6 7" key="1">
    <citation type="submission" date="2013-12" db="EMBL/GenBank/DDBJ databases">
        <authorList>
            <person name="Cubeta M."/>
            <person name="Pakala S."/>
            <person name="Fedorova N."/>
            <person name="Thomas E."/>
            <person name="Dean R."/>
            <person name="Jabaji S."/>
            <person name="Neate S."/>
            <person name="Toda T."/>
            <person name="Tavantzis S."/>
            <person name="Vilgalys R."/>
            <person name="Bharathan N."/>
            <person name="Pakala S."/>
            <person name="Losada L.S."/>
            <person name="Zafar N."/>
            <person name="Nierman W."/>
        </authorList>
    </citation>
    <scope>NUCLEOTIDE SEQUENCE [LARGE SCALE GENOMIC DNA]</scope>
    <source>
        <strain evidence="6 7">123E</strain>
    </source>
</reference>
<evidence type="ECO:0000256" key="3">
    <source>
        <dbReference type="ARBA" id="ARBA00022691"/>
    </source>
</evidence>
<dbReference type="GO" id="GO:0005730">
    <property type="term" value="C:nucleolus"/>
    <property type="evidence" value="ECO:0007669"/>
    <property type="project" value="UniProtKB-SubCell"/>
</dbReference>
<comment type="similarity">
    <text evidence="4">Belongs to the BMT2 family.</text>
</comment>
<dbReference type="PANTHER" id="PTHR21008">
    <property type="entry name" value="S-ADENOSYLMETHIONINE SENSOR UPSTREAM OF MTORC1-RELATED"/>
    <property type="match status" value="1"/>
</dbReference>
<keyword evidence="2 4" id="KW-0808">Transferase</keyword>
<comment type="subcellular location">
    <subcellularLocation>
        <location evidence="4">Nucleus</location>
        <location evidence="4">Nucleolus</location>
    </subcellularLocation>
</comment>
<feature type="binding site" evidence="4">
    <location>
        <position position="123"/>
    </location>
    <ligand>
        <name>S-adenosyl-L-methionine</name>
        <dbReference type="ChEBI" id="CHEBI:59789"/>
    </ligand>
</feature>
<dbReference type="InterPro" id="IPR029063">
    <property type="entry name" value="SAM-dependent_MTases_sf"/>
</dbReference>
<keyword evidence="1 4" id="KW-0489">Methyltransferase</keyword>
<evidence type="ECO:0000256" key="4">
    <source>
        <dbReference type="HAMAP-Rule" id="MF_03044"/>
    </source>
</evidence>
<dbReference type="InterPro" id="IPR021867">
    <property type="entry name" value="Bmt2/SAMTOR"/>
</dbReference>
<evidence type="ECO:0000313" key="7">
    <source>
        <dbReference type="Proteomes" id="UP000027456"/>
    </source>
</evidence>
<protein>
    <recommendedName>
        <fullName evidence="4">25S rRNA adenine-N(1) methyltransferase</fullName>
        <ecNumber evidence="4">2.1.1.-</ecNumber>
    </recommendedName>
</protein>
<evidence type="ECO:0000256" key="5">
    <source>
        <dbReference type="SAM" id="MobiDB-lite"/>
    </source>
</evidence>
<dbReference type="EC" id="2.1.1.-" evidence="4"/>
<dbReference type="STRING" id="1423351.A0A074S3Q5"/>
<sequence>MARKRRSKAPITQSSLSVKPRLDSAKPKSTRTLIRRFHVLIKRRAALEKQTKEPGIELPGLRKELDEIEAEIESMGGLEAYQNMSAIGQGKDRGGGSETVLIDWMKELDMHQSGGKVRLLEVGALKHDNYRSCDSWVACSPIDLRSRHPEIKEQDFLKLDMDENEGKWDVVSLSLVVNFVPDAKDRGKMISIAHDILRAPNSSANGGLLFLVLPTPCVANSRYMTADHLVSVCAQLGFTLVRDRCKPGGKVAYWLFARSDKTFQTGRSFTKKTVLREGSDRNNFSILLSTKKRATDD</sequence>
<proteinExistence type="inferred from homology"/>
<accession>A0A074S3Q5</accession>
<dbReference type="Proteomes" id="UP000027456">
    <property type="component" value="Unassembled WGS sequence"/>
</dbReference>
<feature type="region of interest" description="Disordered" evidence="5">
    <location>
        <begin position="1"/>
        <end position="28"/>
    </location>
</feature>
<evidence type="ECO:0000256" key="1">
    <source>
        <dbReference type="ARBA" id="ARBA00022603"/>
    </source>
</evidence>
<evidence type="ECO:0000256" key="2">
    <source>
        <dbReference type="ARBA" id="ARBA00022679"/>
    </source>
</evidence>
<dbReference type="HOGENOM" id="CLU_041583_1_0_1"/>